<evidence type="ECO:0000256" key="5">
    <source>
        <dbReference type="ARBA" id="ARBA00023180"/>
    </source>
</evidence>
<dbReference type="InterPro" id="IPR017977">
    <property type="entry name" value="ZP_dom_CS"/>
</dbReference>
<keyword evidence="8" id="KW-1185">Reference proteome</keyword>
<evidence type="ECO:0000259" key="6">
    <source>
        <dbReference type="PROSITE" id="PS51034"/>
    </source>
</evidence>
<evidence type="ECO:0000256" key="3">
    <source>
        <dbReference type="ARBA" id="ARBA00022729"/>
    </source>
</evidence>
<keyword evidence="5" id="KW-0325">Glycoprotein</keyword>
<keyword evidence="4" id="KW-1015">Disulfide bond</keyword>
<dbReference type="EMBL" id="KZ059710">
    <property type="protein sequence ID" value="PIO13619.1"/>
    <property type="molecule type" value="Genomic_DNA"/>
</dbReference>
<name>A0A2G9QDB6_AQUCT</name>
<comment type="subcellular location">
    <subcellularLocation>
        <location evidence="1">Secreted</location>
    </subcellularLocation>
</comment>
<dbReference type="PROSITE" id="PS00682">
    <property type="entry name" value="ZP_1"/>
    <property type="match status" value="1"/>
</dbReference>
<dbReference type="OrthoDB" id="9987373at2759"/>
<feature type="non-terminal residue" evidence="7">
    <location>
        <position position="140"/>
    </location>
</feature>
<organism evidence="7 8">
    <name type="scientific">Aquarana catesbeiana</name>
    <name type="common">American bullfrog</name>
    <name type="synonym">Rana catesbeiana</name>
    <dbReference type="NCBI Taxonomy" id="8400"/>
    <lineage>
        <taxon>Eukaryota</taxon>
        <taxon>Metazoa</taxon>
        <taxon>Chordata</taxon>
        <taxon>Craniata</taxon>
        <taxon>Vertebrata</taxon>
        <taxon>Euteleostomi</taxon>
        <taxon>Amphibia</taxon>
        <taxon>Batrachia</taxon>
        <taxon>Anura</taxon>
        <taxon>Neobatrachia</taxon>
        <taxon>Ranoidea</taxon>
        <taxon>Ranidae</taxon>
        <taxon>Aquarana</taxon>
    </lineage>
</organism>
<evidence type="ECO:0000313" key="7">
    <source>
        <dbReference type="EMBL" id="PIO13619.1"/>
    </source>
</evidence>
<dbReference type="PROSITE" id="PS51034">
    <property type="entry name" value="ZP_2"/>
    <property type="match status" value="1"/>
</dbReference>
<dbReference type="Proteomes" id="UP000228934">
    <property type="component" value="Unassembled WGS sequence"/>
</dbReference>
<gene>
    <name evidence="7" type="ORF">AB205_0119110</name>
</gene>
<dbReference type="Gene3D" id="2.60.40.4100">
    <property type="entry name" value="Zona pellucida, ZP-C domain"/>
    <property type="match status" value="1"/>
</dbReference>
<dbReference type="AlphaFoldDB" id="A0A2G9QDB6"/>
<dbReference type="GO" id="GO:0005576">
    <property type="term" value="C:extracellular region"/>
    <property type="evidence" value="ECO:0007669"/>
    <property type="project" value="UniProtKB-SubCell"/>
</dbReference>
<proteinExistence type="predicted"/>
<evidence type="ECO:0000256" key="4">
    <source>
        <dbReference type="ARBA" id="ARBA00023157"/>
    </source>
</evidence>
<keyword evidence="2" id="KW-0964">Secreted</keyword>
<reference evidence="8" key="1">
    <citation type="journal article" date="2017" name="Nat. Commun.">
        <title>The North American bullfrog draft genome provides insight into hormonal regulation of long noncoding RNA.</title>
        <authorList>
            <person name="Hammond S.A."/>
            <person name="Warren R.L."/>
            <person name="Vandervalk B.P."/>
            <person name="Kucuk E."/>
            <person name="Khan H."/>
            <person name="Gibb E.A."/>
            <person name="Pandoh P."/>
            <person name="Kirk H."/>
            <person name="Zhao Y."/>
            <person name="Jones M."/>
            <person name="Mungall A.J."/>
            <person name="Coope R."/>
            <person name="Pleasance S."/>
            <person name="Moore R.A."/>
            <person name="Holt R.A."/>
            <person name="Round J.M."/>
            <person name="Ohora S."/>
            <person name="Walle B.V."/>
            <person name="Veldhoen N."/>
            <person name="Helbing C.C."/>
            <person name="Birol I."/>
        </authorList>
    </citation>
    <scope>NUCLEOTIDE SEQUENCE [LARGE SCALE GENOMIC DNA]</scope>
</reference>
<dbReference type="InterPro" id="IPR042235">
    <property type="entry name" value="ZP-C_dom"/>
</dbReference>
<dbReference type="PANTHER" id="PTHR14002:SF61">
    <property type="entry name" value="UROMODULIN"/>
    <property type="match status" value="1"/>
</dbReference>
<dbReference type="InterPro" id="IPR001507">
    <property type="entry name" value="ZP_dom"/>
</dbReference>
<feature type="domain" description="ZP" evidence="6">
    <location>
        <begin position="1"/>
        <end position="127"/>
    </location>
</feature>
<evidence type="ECO:0000256" key="2">
    <source>
        <dbReference type="ARBA" id="ARBA00022525"/>
    </source>
</evidence>
<dbReference type="Pfam" id="PF00100">
    <property type="entry name" value="Zona_pellucida"/>
    <property type="match status" value="1"/>
</dbReference>
<dbReference type="PANTHER" id="PTHR14002">
    <property type="entry name" value="ENDOGLIN/TGF-BETA RECEPTOR TYPE III"/>
    <property type="match status" value="1"/>
</dbReference>
<accession>A0A2G9QDB6</accession>
<dbReference type="InterPro" id="IPR055355">
    <property type="entry name" value="ZP-C"/>
</dbReference>
<evidence type="ECO:0000313" key="8">
    <source>
        <dbReference type="Proteomes" id="UP000228934"/>
    </source>
</evidence>
<sequence>MAAYSSPSYTSPVQQSQQENMPIGSTLYFGMSTEFPDPMFVLRIEQCFATPTPDGSGTIKVQLIQGGCATGEVGVQVLGNGLSKEVRFSISSFSFNNYGSVYIFCNARLCNNGTGTCALCGSSRDVSETTQQFSLGPFSF</sequence>
<evidence type="ECO:0000256" key="1">
    <source>
        <dbReference type="ARBA" id="ARBA00004613"/>
    </source>
</evidence>
<keyword evidence="3" id="KW-0732">Signal</keyword>
<protein>
    <recommendedName>
        <fullName evidence="6">ZP domain-containing protein</fullName>
    </recommendedName>
</protein>